<feature type="domain" description="FAM13A-like" evidence="4">
    <location>
        <begin position="915"/>
        <end position="982"/>
    </location>
</feature>
<evidence type="ECO:0000256" key="1">
    <source>
        <dbReference type="ARBA" id="ARBA00007549"/>
    </source>
</evidence>
<feature type="region of interest" description="Disordered" evidence="3">
    <location>
        <begin position="626"/>
        <end position="647"/>
    </location>
</feature>
<reference evidence="5" key="1">
    <citation type="submission" date="2022-08" db="UniProtKB">
        <authorList>
            <consortium name="EnsemblMetazoa"/>
        </authorList>
    </citation>
    <scope>IDENTIFICATION</scope>
    <source>
        <strain evidence="5">EBRO</strain>
    </source>
</reference>
<feature type="region of interest" description="Disordered" evidence="3">
    <location>
        <begin position="195"/>
        <end position="222"/>
    </location>
</feature>
<accession>A0A182IM20</accession>
<feature type="region of interest" description="Disordered" evidence="3">
    <location>
        <begin position="725"/>
        <end position="754"/>
    </location>
</feature>
<feature type="region of interest" description="Disordered" evidence="3">
    <location>
        <begin position="158"/>
        <end position="178"/>
    </location>
</feature>
<feature type="compositionally biased region" description="Low complexity" evidence="3">
    <location>
        <begin position="896"/>
        <end position="908"/>
    </location>
</feature>
<dbReference type="VEuPathDB" id="VectorBase:AATE001693"/>
<feature type="compositionally biased region" description="Basic and acidic residues" evidence="3">
    <location>
        <begin position="745"/>
        <end position="754"/>
    </location>
</feature>
<evidence type="ECO:0000313" key="5">
    <source>
        <dbReference type="EnsemblMetazoa" id="AATE001693-PA.1"/>
    </source>
</evidence>
<feature type="compositionally biased region" description="Low complexity" evidence="3">
    <location>
        <begin position="861"/>
        <end position="876"/>
    </location>
</feature>
<feature type="compositionally biased region" description="Basic residues" evidence="3">
    <location>
        <begin position="374"/>
        <end position="404"/>
    </location>
</feature>
<protein>
    <recommendedName>
        <fullName evidence="4">FAM13A-like domain-containing protein</fullName>
    </recommendedName>
</protein>
<sequence length="985" mass="107527">MLYMQVSDPVNGTKGLIHKLATACHIRQWKSKCGMRRPSLGQNEDDLSRLTTIISPTSISLSSNGQSDPVVVVVAGTPAVNDVVSCGRGKANINHHHHQQHNAVNTGSSSICNSSSSCSCNSSSSSNSSGSNNTSSSSNCPASNNSCGAGRVAGHNGLEGSRTSCSNSASSNSLGSGSSDGVVVEAVGNCKDADTTLGAGAGSGGGGGVGETLPPPPPPPSVLVIHYLPNLINSSEWQNCRKRKERQDSTSSISQDRKLIRSNSEEHLPNCQEVIRRVSSHEDFKKRTGAAAPGAHGPSVEISVDKENIIAEEESIDDGGAGQDVDGNHHQQQVFEKNLKNSADDLKKFFIGSVENVANTGKDSQHQQIVHQLGGHHHHSNHHLHHHHHLHHAGGKSQQHHRLSPCRDILKSRRDSDSEQDGEHERRRHCERFSKTRPPPGRKSVSPRARSSKHSKFAAATVKAAANVGGSVVLATGNEHFYSKHDNHSTGGSKSERRRSPMQQTVAHKHHFDDAQMFDPRSGSAIPQPPLSDYNDNNVLEKDQAAAAEAIRQQSEEQPAEEEPLSPREKLPWGQSYPDDTPALVCQRFADDKFDHAKRMDSISHAKLRPIPSGGSLKLYGAHHLSAENAPPGHHHHGKPTSASTSASNMFDERVKGINRKLSGLKKKLTQYEERFERDHGCRPTHGDKSADPAIKSVVVEVHKLRKEKNQIKSELAVFSAKAAAHGTGQQTRTTGGVGDEDGGSEQKRLSKMRDTIADIEKRLTDKREVDERSENLELLTSEQLTEEKASVQRALLYLESMYGRPASREERDAARPLYDRYRLIKRLVNRANSISGPCGVANSQMPTILEHEPLAIVAGTTTPSTDISPPSATSTIQSPTDTLAAGQQSTDESEATTTTTSNSATENIHSMTPDELWQHYDATREEKKELRRTIKDFEQQFEETTGRKMLKSDRKSIEETYALYKQKKAKLRLIDALFKKQMQV</sequence>
<feature type="compositionally biased region" description="Polar residues" evidence="3">
    <location>
        <begin position="877"/>
        <end position="889"/>
    </location>
</feature>
<dbReference type="InterPro" id="IPR059029">
    <property type="entry name" value="FAM13A_dom"/>
</dbReference>
<dbReference type="InterPro" id="IPR039102">
    <property type="entry name" value="FAM13"/>
</dbReference>
<dbReference type="Pfam" id="PF26116">
    <property type="entry name" value="FAM13A"/>
    <property type="match status" value="1"/>
</dbReference>
<feature type="compositionally biased region" description="Basic and acidic residues" evidence="3">
    <location>
        <begin position="255"/>
        <end position="268"/>
    </location>
</feature>
<comment type="similarity">
    <text evidence="1">Belongs to the FAM13 family.</text>
</comment>
<feature type="compositionally biased region" description="Gly residues" evidence="3">
    <location>
        <begin position="199"/>
        <end position="210"/>
    </location>
</feature>
<feature type="compositionally biased region" description="Basic and acidic residues" evidence="3">
    <location>
        <begin position="481"/>
        <end position="499"/>
    </location>
</feature>
<evidence type="ECO:0000256" key="3">
    <source>
        <dbReference type="SAM" id="MobiDB-lite"/>
    </source>
</evidence>
<feature type="coiled-coil region" evidence="2">
    <location>
        <begin position="921"/>
        <end position="948"/>
    </location>
</feature>
<name>A0A182IM20_ANOAO</name>
<organism evidence="5">
    <name type="scientific">Anopheles atroparvus</name>
    <name type="common">European mosquito</name>
    <dbReference type="NCBI Taxonomy" id="41427"/>
    <lineage>
        <taxon>Eukaryota</taxon>
        <taxon>Metazoa</taxon>
        <taxon>Ecdysozoa</taxon>
        <taxon>Arthropoda</taxon>
        <taxon>Hexapoda</taxon>
        <taxon>Insecta</taxon>
        <taxon>Pterygota</taxon>
        <taxon>Neoptera</taxon>
        <taxon>Endopterygota</taxon>
        <taxon>Diptera</taxon>
        <taxon>Nematocera</taxon>
        <taxon>Culicoidea</taxon>
        <taxon>Culicidae</taxon>
        <taxon>Anophelinae</taxon>
        <taxon>Anopheles</taxon>
    </lineage>
</organism>
<dbReference type="STRING" id="41427.A0A182IM20"/>
<proteinExistence type="inferred from homology"/>
<dbReference type="PANTHER" id="PTHR15904:SF17">
    <property type="entry name" value="RHO-GAP DOMAIN-CONTAINING PROTEIN"/>
    <property type="match status" value="1"/>
</dbReference>
<dbReference type="PANTHER" id="PTHR15904">
    <property type="entry name" value="FAM13"/>
    <property type="match status" value="1"/>
</dbReference>
<evidence type="ECO:0000256" key="2">
    <source>
        <dbReference type="SAM" id="Coils"/>
    </source>
</evidence>
<feature type="coiled-coil region" evidence="2">
    <location>
        <begin position="655"/>
        <end position="722"/>
    </location>
</feature>
<dbReference type="EnsemblMetazoa" id="AATE001693-RA">
    <property type="protein sequence ID" value="AATE001693-PA.1"/>
    <property type="gene ID" value="AATE001693"/>
</dbReference>
<feature type="region of interest" description="Disordered" evidence="3">
    <location>
        <begin position="861"/>
        <end position="908"/>
    </location>
</feature>
<dbReference type="AlphaFoldDB" id="A0A182IM20"/>
<feature type="compositionally biased region" description="Low complexity" evidence="3">
    <location>
        <begin position="160"/>
        <end position="178"/>
    </location>
</feature>
<evidence type="ECO:0000259" key="4">
    <source>
        <dbReference type="Pfam" id="PF26116"/>
    </source>
</evidence>
<feature type="compositionally biased region" description="Basic and acidic residues" evidence="3">
    <location>
        <begin position="408"/>
        <end position="425"/>
    </location>
</feature>
<feature type="region of interest" description="Disordered" evidence="3">
    <location>
        <begin position="239"/>
        <end position="268"/>
    </location>
</feature>
<feature type="region of interest" description="Disordered" evidence="3">
    <location>
        <begin position="360"/>
        <end position="456"/>
    </location>
</feature>
<keyword evidence="2" id="KW-0175">Coiled coil</keyword>
<feature type="region of interest" description="Disordered" evidence="3">
    <location>
        <begin position="480"/>
        <end position="579"/>
    </location>
</feature>